<protein>
    <submittedName>
        <fullName evidence="1">Uncharacterized protein</fullName>
    </submittedName>
</protein>
<keyword evidence="2" id="KW-1185">Reference proteome</keyword>
<evidence type="ECO:0000313" key="1">
    <source>
        <dbReference type="EMBL" id="KAL1835117.1"/>
    </source>
</evidence>
<sequence>MSGALPAAAPSRSATYDEWGGSDLSLLEEMRRIDIGTAASSGIDVLPAPVLKGEYGRLRKNTTTKKENVISHLGREIYGARSPAWGSF</sequence>
<organism evidence="1 2">
    <name type="scientific">Phialemonium thermophilum</name>
    <dbReference type="NCBI Taxonomy" id="223376"/>
    <lineage>
        <taxon>Eukaryota</taxon>
        <taxon>Fungi</taxon>
        <taxon>Dikarya</taxon>
        <taxon>Ascomycota</taxon>
        <taxon>Pezizomycotina</taxon>
        <taxon>Sordariomycetes</taxon>
        <taxon>Sordariomycetidae</taxon>
        <taxon>Cephalothecales</taxon>
        <taxon>Cephalothecaceae</taxon>
        <taxon>Phialemonium</taxon>
    </lineage>
</organism>
<reference evidence="1 2" key="1">
    <citation type="journal article" date="2024" name="Commun. Biol.">
        <title>Comparative genomic analysis of thermophilic fungi reveals convergent evolutionary adaptations and gene losses.</title>
        <authorList>
            <person name="Steindorff A.S."/>
            <person name="Aguilar-Pontes M.V."/>
            <person name="Robinson A.J."/>
            <person name="Andreopoulos B."/>
            <person name="LaButti K."/>
            <person name="Kuo A."/>
            <person name="Mondo S."/>
            <person name="Riley R."/>
            <person name="Otillar R."/>
            <person name="Haridas S."/>
            <person name="Lipzen A."/>
            <person name="Grimwood J."/>
            <person name="Schmutz J."/>
            <person name="Clum A."/>
            <person name="Reid I.D."/>
            <person name="Moisan M.C."/>
            <person name="Butler G."/>
            <person name="Nguyen T.T.M."/>
            <person name="Dewar K."/>
            <person name="Conant G."/>
            <person name="Drula E."/>
            <person name="Henrissat B."/>
            <person name="Hansel C."/>
            <person name="Singer S."/>
            <person name="Hutchinson M.I."/>
            <person name="de Vries R.P."/>
            <person name="Natvig D.O."/>
            <person name="Powell A.J."/>
            <person name="Tsang A."/>
            <person name="Grigoriev I.V."/>
        </authorList>
    </citation>
    <scope>NUCLEOTIDE SEQUENCE [LARGE SCALE GENOMIC DNA]</scope>
    <source>
        <strain evidence="1 2">ATCC 24622</strain>
    </source>
</reference>
<proteinExistence type="predicted"/>
<evidence type="ECO:0000313" key="2">
    <source>
        <dbReference type="Proteomes" id="UP001586593"/>
    </source>
</evidence>
<accession>A0ABR3V028</accession>
<dbReference type="Proteomes" id="UP001586593">
    <property type="component" value="Unassembled WGS sequence"/>
</dbReference>
<name>A0ABR3V028_9PEZI</name>
<comment type="caution">
    <text evidence="1">The sequence shown here is derived from an EMBL/GenBank/DDBJ whole genome shotgun (WGS) entry which is preliminary data.</text>
</comment>
<dbReference type="EMBL" id="JAZHXJ010003503">
    <property type="protein sequence ID" value="KAL1835117.1"/>
    <property type="molecule type" value="Genomic_DNA"/>
</dbReference>
<gene>
    <name evidence="1" type="ORF">VTK73DRAFT_6244</name>
</gene>